<feature type="region of interest" description="Disordered" evidence="1">
    <location>
        <begin position="400"/>
        <end position="439"/>
    </location>
</feature>
<dbReference type="AlphaFoldDB" id="A0A7E4ZWY3"/>
<dbReference type="WBParaSite" id="Pan_g22300.t1">
    <property type="protein sequence ID" value="Pan_g22300.t1"/>
    <property type="gene ID" value="Pan_g22300"/>
</dbReference>
<reference evidence="3" key="1">
    <citation type="journal article" date="2013" name="Genetics">
        <title>The draft genome and transcriptome of Panagrellus redivivus are shaped by the harsh demands of a free-living lifestyle.</title>
        <authorList>
            <person name="Srinivasan J."/>
            <person name="Dillman A.R."/>
            <person name="Macchietto M.G."/>
            <person name="Heikkinen L."/>
            <person name="Lakso M."/>
            <person name="Fracchia K.M."/>
            <person name="Antoshechkin I."/>
            <person name="Mortazavi A."/>
            <person name="Wong G."/>
            <person name="Sternberg P.W."/>
        </authorList>
    </citation>
    <scope>NUCLEOTIDE SEQUENCE [LARGE SCALE GENOMIC DNA]</scope>
    <source>
        <strain evidence="3">MT8872</strain>
    </source>
</reference>
<keyword evidence="2" id="KW-0732">Signal</keyword>
<proteinExistence type="predicted"/>
<sequence>MRDIICLCVLAVLAYSASAVPVNKAKQENETAPTPVPTVAVNTTTSDNATESSSSTQDPIADYSAFTGNFYDYFSGATGIIEYFYDTTGSSVLPVYDDYSLPTGFFDYVSGFSFGTTPSGSTTVGGDNDTDSDSSSSGSGEVVHSLRQGKPVALVEASASDPWWAADSNSSADELIDHSKDANFSGFINASDIPTAAGRLRPAVMPFIDPVTTDLANQTINDLSSNDTGRSSGIMRPAVLPFVKTDIANETDDSASNDTELSSGGIMRPAVMPFIKPGKADLTNSSSEDLSLSNDSITSSFLRPAVMPFKLPDNDSLSGPAILPYIHNDTLDNDSLIRLSENQSAELVDPMFSVPIAILTNSTGNASAIIPTGLPNQIKKKKLDTLNTVLPGKLKNLKKNKTKEIEKSEESGEKPKTSSSEESKESLNGTLADSGSAATEAPQKLIKVKGKIDLGDDGVTTGQVTGSTDKPGGKSVLENAVNPVVQSVISNWHNRNSELLGQIQRT</sequence>
<reference evidence="4" key="2">
    <citation type="submission" date="2020-10" db="UniProtKB">
        <authorList>
            <consortium name="WormBaseParasite"/>
        </authorList>
    </citation>
    <scope>IDENTIFICATION</scope>
</reference>
<accession>A0A7E4ZWY3</accession>
<feature type="compositionally biased region" description="Polar residues" evidence="1">
    <location>
        <begin position="427"/>
        <end position="437"/>
    </location>
</feature>
<name>A0A7E4ZWY3_PANRE</name>
<evidence type="ECO:0000256" key="2">
    <source>
        <dbReference type="SAM" id="SignalP"/>
    </source>
</evidence>
<evidence type="ECO:0000313" key="3">
    <source>
        <dbReference type="Proteomes" id="UP000492821"/>
    </source>
</evidence>
<feature type="region of interest" description="Disordered" evidence="1">
    <location>
        <begin position="120"/>
        <end position="143"/>
    </location>
</feature>
<protein>
    <submittedName>
        <fullName evidence="4">Secreted protein</fullName>
    </submittedName>
</protein>
<organism evidence="3 4">
    <name type="scientific">Panagrellus redivivus</name>
    <name type="common">Microworm</name>
    <dbReference type="NCBI Taxonomy" id="6233"/>
    <lineage>
        <taxon>Eukaryota</taxon>
        <taxon>Metazoa</taxon>
        <taxon>Ecdysozoa</taxon>
        <taxon>Nematoda</taxon>
        <taxon>Chromadorea</taxon>
        <taxon>Rhabditida</taxon>
        <taxon>Tylenchina</taxon>
        <taxon>Panagrolaimomorpha</taxon>
        <taxon>Panagrolaimoidea</taxon>
        <taxon>Panagrolaimidae</taxon>
        <taxon>Panagrellus</taxon>
    </lineage>
</organism>
<feature type="compositionally biased region" description="Basic and acidic residues" evidence="1">
    <location>
        <begin position="402"/>
        <end position="425"/>
    </location>
</feature>
<feature type="chain" id="PRO_5028854430" evidence="2">
    <location>
        <begin position="20"/>
        <end position="506"/>
    </location>
</feature>
<feature type="region of interest" description="Disordered" evidence="1">
    <location>
        <begin position="24"/>
        <end position="58"/>
    </location>
</feature>
<dbReference type="Proteomes" id="UP000492821">
    <property type="component" value="Unassembled WGS sequence"/>
</dbReference>
<feature type="compositionally biased region" description="Low complexity" evidence="1">
    <location>
        <begin position="30"/>
        <end position="45"/>
    </location>
</feature>
<feature type="region of interest" description="Disordered" evidence="1">
    <location>
        <begin position="456"/>
        <end position="477"/>
    </location>
</feature>
<evidence type="ECO:0000256" key="1">
    <source>
        <dbReference type="SAM" id="MobiDB-lite"/>
    </source>
</evidence>
<keyword evidence="3" id="KW-1185">Reference proteome</keyword>
<feature type="signal peptide" evidence="2">
    <location>
        <begin position="1"/>
        <end position="19"/>
    </location>
</feature>
<feature type="compositionally biased region" description="Polar residues" evidence="1">
    <location>
        <begin position="46"/>
        <end position="58"/>
    </location>
</feature>
<feature type="compositionally biased region" description="Low complexity" evidence="1">
    <location>
        <begin position="120"/>
        <end position="140"/>
    </location>
</feature>
<feature type="compositionally biased region" description="Low complexity" evidence="1">
    <location>
        <begin position="457"/>
        <end position="469"/>
    </location>
</feature>
<evidence type="ECO:0000313" key="4">
    <source>
        <dbReference type="WBParaSite" id="Pan_g22300.t1"/>
    </source>
</evidence>